<feature type="repeat" description="PPR" evidence="3">
    <location>
        <begin position="98"/>
        <end position="128"/>
    </location>
</feature>
<dbReference type="FunFam" id="1.25.40.10:FF:001093">
    <property type="entry name" value="Pentatricopeptide repeat-containing protein At2g34400"/>
    <property type="match status" value="1"/>
</dbReference>
<protein>
    <recommendedName>
        <fullName evidence="6">Pentatricopeptide repeat-containing protein</fullName>
    </recommendedName>
</protein>
<evidence type="ECO:0000256" key="3">
    <source>
        <dbReference type="PROSITE-ProRule" id="PRU00708"/>
    </source>
</evidence>
<keyword evidence="2" id="KW-0677">Repeat</keyword>
<dbReference type="InterPro" id="IPR002885">
    <property type="entry name" value="PPR_rpt"/>
</dbReference>
<evidence type="ECO:0000256" key="2">
    <source>
        <dbReference type="ARBA" id="ARBA00022737"/>
    </source>
</evidence>
<dbReference type="EMBL" id="JAINDJ010000004">
    <property type="protein sequence ID" value="KAG9451426.1"/>
    <property type="molecule type" value="Genomic_DNA"/>
</dbReference>
<dbReference type="InterPro" id="IPR046848">
    <property type="entry name" value="E_motif"/>
</dbReference>
<proteinExistence type="inferred from homology"/>
<dbReference type="PROSITE" id="PS51375">
    <property type="entry name" value="PPR"/>
    <property type="match status" value="6"/>
</dbReference>
<feature type="repeat" description="PPR" evidence="3">
    <location>
        <begin position="129"/>
        <end position="163"/>
    </location>
</feature>
<gene>
    <name evidence="4" type="ORF">H6P81_011391</name>
</gene>
<dbReference type="AlphaFoldDB" id="A0AAV7EUV3"/>
<feature type="repeat" description="PPR" evidence="3">
    <location>
        <begin position="5"/>
        <end position="35"/>
    </location>
</feature>
<evidence type="ECO:0000313" key="4">
    <source>
        <dbReference type="EMBL" id="KAG9451426.1"/>
    </source>
</evidence>
<dbReference type="Pfam" id="PF20431">
    <property type="entry name" value="E_motif"/>
    <property type="match status" value="1"/>
</dbReference>
<dbReference type="GO" id="GO:0009451">
    <property type="term" value="P:RNA modification"/>
    <property type="evidence" value="ECO:0007669"/>
    <property type="project" value="InterPro"/>
</dbReference>
<feature type="repeat" description="PPR" evidence="3">
    <location>
        <begin position="292"/>
        <end position="326"/>
    </location>
</feature>
<dbReference type="Pfam" id="PF13041">
    <property type="entry name" value="PPR_2"/>
    <property type="match status" value="3"/>
</dbReference>
<feature type="repeat" description="PPR" evidence="3">
    <location>
        <begin position="36"/>
        <end position="70"/>
    </location>
</feature>
<comment type="caution">
    <text evidence="4">The sequence shown here is derived from an EMBL/GenBank/DDBJ whole genome shotgun (WGS) entry which is preliminary data.</text>
</comment>
<accession>A0AAV7EUV3</accession>
<evidence type="ECO:0008006" key="6">
    <source>
        <dbReference type="Google" id="ProtNLM"/>
    </source>
</evidence>
<dbReference type="Gene3D" id="1.25.40.10">
    <property type="entry name" value="Tetratricopeptide repeat domain"/>
    <property type="match status" value="4"/>
</dbReference>
<dbReference type="NCBIfam" id="TIGR00756">
    <property type="entry name" value="PPR"/>
    <property type="match status" value="9"/>
</dbReference>
<dbReference type="Pfam" id="PF01535">
    <property type="entry name" value="PPR"/>
    <property type="match status" value="6"/>
</dbReference>
<evidence type="ECO:0000313" key="5">
    <source>
        <dbReference type="Proteomes" id="UP000825729"/>
    </source>
</evidence>
<dbReference type="FunFam" id="1.25.40.10:FF:000333">
    <property type="entry name" value="Pentatricopeptide repeat-containing protein"/>
    <property type="match status" value="1"/>
</dbReference>
<dbReference type="GO" id="GO:0048731">
    <property type="term" value="P:system development"/>
    <property type="evidence" value="ECO:0007669"/>
    <property type="project" value="UniProtKB-ARBA"/>
</dbReference>
<dbReference type="PANTHER" id="PTHR47926:SF436">
    <property type="entry name" value="PENTATRICOPEPTIDE REPEAT-CONTAINING PROTEIN ELI1, CHLOROPLASTIC-LIKE ISOFORM X2"/>
    <property type="match status" value="1"/>
</dbReference>
<dbReference type="SUPFAM" id="SSF48452">
    <property type="entry name" value="TPR-like"/>
    <property type="match status" value="1"/>
</dbReference>
<organism evidence="4 5">
    <name type="scientific">Aristolochia fimbriata</name>
    <name type="common">White veined hardy Dutchman's pipe vine</name>
    <dbReference type="NCBI Taxonomy" id="158543"/>
    <lineage>
        <taxon>Eukaryota</taxon>
        <taxon>Viridiplantae</taxon>
        <taxon>Streptophyta</taxon>
        <taxon>Embryophyta</taxon>
        <taxon>Tracheophyta</taxon>
        <taxon>Spermatophyta</taxon>
        <taxon>Magnoliopsida</taxon>
        <taxon>Magnoliidae</taxon>
        <taxon>Piperales</taxon>
        <taxon>Aristolochiaceae</taxon>
        <taxon>Aristolochia</taxon>
    </lineage>
</organism>
<keyword evidence="5" id="KW-1185">Reference proteome</keyword>
<name>A0AAV7EUV3_ARIFI</name>
<sequence length="515" mass="58826">MPNRDVVSWNAIVAAYWQNGNLEESKRIFNSMPVRNIVSWNSMIAGCVEHDRIEEACEYFLRMPERNVASWNVMISGFLKYERLEEASKLFNEMPVKNVISYTSMVDGYANKGEIERARSIFDKMPNKNEVSWVVMINGYVENGIFEEARRLFYQMPRKNTVAMTTMLTAYAKEGKMDFARSLFEEIQFKDRISWNAIIGGYTHNGQCEEALKLYNKMLEAGKRPDHSTLVVVLTACSNIVSLQQGRQIHVLIVKSGFQSEVSVCNTLITMYTKCGSIDDSELLFREMVNPDVVSWNSIIAGLGQHGHYVRALEFFEVMKTSELQPDEITFLNVFSACGHVGRVEQSLDLLESMVRIYGVEPKAEHYSCLVDILSRAGRLDDAYKLITKMPFAPDGAVWGALLGACRVHLNLELGELAATKIFELEPQNSAAYVMLSNIYATMGMWKEVNRIRWLMKENGVKKQPGYSWMEIDKKVQLFLGGDVSHPEIGRIRLELKRICLLMKMVDRDEDLELL</sequence>
<dbReference type="GO" id="GO:0003723">
    <property type="term" value="F:RNA binding"/>
    <property type="evidence" value="ECO:0007669"/>
    <property type="project" value="InterPro"/>
</dbReference>
<dbReference type="InterPro" id="IPR011990">
    <property type="entry name" value="TPR-like_helical_dom_sf"/>
</dbReference>
<dbReference type="InterPro" id="IPR046960">
    <property type="entry name" value="PPR_At4g14850-like_plant"/>
</dbReference>
<dbReference type="PANTHER" id="PTHR47926">
    <property type="entry name" value="PENTATRICOPEPTIDE REPEAT-CONTAINING PROTEIN"/>
    <property type="match status" value="1"/>
</dbReference>
<comment type="similarity">
    <text evidence="1">Belongs to the PPR family. PCMP-H subfamily.</text>
</comment>
<dbReference type="Proteomes" id="UP000825729">
    <property type="component" value="Unassembled WGS sequence"/>
</dbReference>
<feature type="repeat" description="PPR" evidence="3">
    <location>
        <begin position="191"/>
        <end position="225"/>
    </location>
</feature>
<evidence type="ECO:0000256" key="1">
    <source>
        <dbReference type="ARBA" id="ARBA00006643"/>
    </source>
</evidence>
<dbReference type="FunFam" id="1.25.40.10:FF:000125">
    <property type="entry name" value="Pentatricopeptide repeat-containing protein"/>
    <property type="match status" value="1"/>
</dbReference>
<reference evidence="4 5" key="1">
    <citation type="submission" date="2021-07" db="EMBL/GenBank/DDBJ databases">
        <title>The Aristolochia fimbriata genome: insights into angiosperm evolution, floral development and chemical biosynthesis.</title>
        <authorList>
            <person name="Jiao Y."/>
        </authorList>
    </citation>
    <scope>NUCLEOTIDE SEQUENCE [LARGE SCALE GENOMIC DNA]</scope>
    <source>
        <strain evidence="4">IBCAS-2021</strain>
        <tissue evidence="4">Leaf</tissue>
    </source>
</reference>